<evidence type="ECO:0008006" key="9">
    <source>
        <dbReference type="Google" id="ProtNLM"/>
    </source>
</evidence>
<dbReference type="GO" id="GO:0022857">
    <property type="term" value="F:transmembrane transporter activity"/>
    <property type="evidence" value="ECO:0007669"/>
    <property type="project" value="InterPro"/>
</dbReference>
<evidence type="ECO:0000256" key="4">
    <source>
        <dbReference type="ARBA" id="ARBA00022989"/>
    </source>
</evidence>
<comment type="subcellular location">
    <subcellularLocation>
        <location evidence="1">Membrane</location>
        <topology evidence="1">Multi-pass membrane protein</topology>
    </subcellularLocation>
</comment>
<organism evidence="7 8">
    <name type="scientific">Clonostachys chloroleuca</name>
    <dbReference type="NCBI Taxonomy" id="1926264"/>
    <lineage>
        <taxon>Eukaryota</taxon>
        <taxon>Fungi</taxon>
        <taxon>Dikarya</taxon>
        <taxon>Ascomycota</taxon>
        <taxon>Pezizomycotina</taxon>
        <taxon>Sordariomycetes</taxon>
        <taxon>Hypocreomycetidae</taxon>
        <taxon>Hypocreales</taxon>
        <taxon>Bionectriaceae</taxon>
        <taxon>Clonostachys</taxon>
    </lineage>
</organism>
<accession>A0AA35PXJ2</accession>
<keyword evidence="4 6" id="KW-1133">Transmembrane helix</keyword>
<protein>
    <recommendedName>
        <fullName evidence="9">MFS general substrate transporter</fullName>
    </recommendedName>
</protein>
<feature type="transmembrane region" description="Helical" evidence="6">
    <location>
        <begin position="366"/>
        <end position="386"/>
    </location>
</feature>
<evidence type="ECO:0000313" key="7">
    <source>
        <dbReference type="EMBL" id="CAI6028639.1"/>
    </source>
</evidence>
<reference evidence="7" key="1">
    <citation type="submission" date="2023-01" db="EMBL/GenBank/DDBJ databases">
        <authorList>
            <person name="Piombo E."/>
        </authorList>
    </citation>
    <scope>NUCLEOTIDE SEQUENCE</scope>
</reference>
<dbReference type="InterPro" id="IPR011701">
    <property type="entry name" value="MFS"/>
</dbReference>
<evidence type="ECO:0000256" key="6">
    <source>
        <dbReference type="SAM" id="Phobius"/>
    </source>
</evidence>
<dbReference type="Gene3D" id="1.20.1250.20">
    <property type="entry name" value="MFS general substrate transporter like domains"/>
    <property type="match status" value="2"/>
</dbReference>
<feature type="transmembrane region" description="Helical" evidence="6">
    <location>
        <begin position="337"/>
        <end position="354"/>
    </location>
</feature>
<dbReference type="InterPro" id="IPR036259">
    <property type="entry name" value="MFS_trans_sf"/>
</dbReference>
<dbReference type="PANTHER" id="PTHR43791:SF36">
    <property type="entry name" value="TRANSPORTER, PUTATIVE (AFU_ORTHOLOGUE AFUA_6G08340)-RELATED"/>
    <property type="match status" value="1"/>
</dbReference>
<dbReference type="FunFam" id="1.20.1250.20:FF:000013">
    <property type="entry name" value="MFS general substrate transporter"/>
    <property type="match status" value="1"/>
</dbReference>
<sequence>MAVGEPQEKPARDLEDPEWIAAQKSYLRKLDWIILPMISLLYFFEYLDRGNIAPAKTDDKRLQNAKLYGYAEGHLTATQGAGNGHEPLSDSEWQLCVMMFYVGLVLFQVPGCIGYRIFPPSKWVAFGVCGWCAVSVLQCIVYNLSGALACRFFLGMFEGLFGTGVLYYLSIWYHRTEMGVRVFWFLGPTAFAGAFGGLIAYGIGHIKSHIPVWKYLFLIEGIPGFCLGLLCLWWLPDRPEKNSRFSGIHQEIAVARYRNEMFDKSQRIEMKHIIWTITDWRLYLQVAVYLPTAGMLSSISGFLPTVVRSKLPHQYDSHVQYTDEIPKDLGYHEPTQANLMTVPPYVCAFVLMYITSWTSDRVRERGLHCTALATVAAVAYALLAFLPESALAGKYACICIAVACVYSTYPPSHAWATNNFGNETKRAIGAGLYTALGNLGSIAGTWFYPSKDAPQFRKGHLICMCLAIATAVFALTNSLLLRAVNNHRDKKHGKPDPSAVVDVTELGDKTPSFRFIT</sequence>
<dbReference type="AlphaFoldDB" id="A0AA35PXJ2"/>
<evidence type="ECO:0000256" key="5">
    <source>
        <dbReference type="ARBA" id="ARBA00023136"/>
    </source>
</evidence>
<name>A0AA35PXJ2_9HYPO</name>
<dbReference type="Pfam" id="PF07690">
    <property type="entry name" value="MFS_1"/>
    <property type="match status" value="1"/>
</dbReference>
<feature type="transmembrane region" description="Helical" evidence="6">
    <location>
        <begin position="392"/>
        <end position="409"/>
    </location>
</feature>
<comment type="caution">
    <text evidence="7">The sequence shown here is derived from an EMBL/GenBank/DDBJ whole genome shotgun (WGS) entry which is preliminary data.</text>
</comment>
<feature type="transmembrane region" description="Helical" evidence="6">
    <location>
        <begin position="123"/>
        <end position="145"/>
    </location>
</feature>
<feature type="transmembrane region" description="Helical" evidence="6">
    <location>
        <begin position="282"/>
        <end position="303"/>
    </location>
</feature>
<dbReference type="GO" id="GO:0016020">
    <property type="term" value="C:membrane"/>
    <property type="evidence" value="ECO:0007669"/>
    <property type="project" value="UniProtKB-SubCell"/>
</dbReference>
<dbReference type="Proteomes" id="UP001160390">
    <property type="component" value="Unassembled WGS sequence"/>
</dbReference>
<feature type="transmembrane region" description="Helical" evidence="6">
    <location>
        <begin position="459"/>
        <end position="481"/>
    </location>
</feature>
<feature type="transmembrane region" description="Helical" evidence="6">
    <location>
        <begin position="430"/>
        <end position="447"/>
    </location>
</feature>
<feature type="transmembrane region" description="Helical" evidence="6">
    <location>
        <begin position="98"/>
        <end position="118"/>
    </location>
</feature>
<dbReference type="SUPFAM" id="SSF103473">
    <property type="entry name" value="MFS general substrate transporter"/>
    <property type="match status" value="1"/>
</dbReference>
<keyword evidence="5 6" id="KW-0472">Membrane</keyword>
<keyword evidence="3 6" id="KW-0812">Transmembrane</keyword>
<feature type="transmembrane region" description="Helical" evidence="6">
    <location>
        <begin position="215"/>
        <end position="235"/>
    </location>
</feature>
<evidence type="ECO:0000256" key="3">
    <source>
        <dbReference type="ARBA" id="ARBA00022692"/>
    </source>
</evidence>
<proteinExistence type="predicted"/>
<dbReference type="PANTHER" id="PTHR43791">
    <property type="entry name" value="PERMEASE-RELATED"/>
    <property type="match status" value="1"/>
</dbReference>
<evidence type="ECO:0000256" key="2">
    <source>
        <dbReference type="ARBA" id="ARBA00022448"/>
    </source>
</evidence>
<feature type="transmembrane region" description="Helical" evidence="6">
    <location>
        <begin position="182"/>
        <end position="203"/>
    </location>
</feature>
<keyword evidence="2" id="KW-0813">Transport</keyword>
<evidence type="ECO:0000313" key="8">
    <source>
        <dbReference type="Proteomes" id="UP001160390"/>
    </source>
</evidence>
<gene>
    <name evidence="7" type="ORF">CCHLO57077_00018346</name>
</gene>
<feature type="transmembrane region" description="Helical" evidence="6">
    <location>
        <begin position="151"/>
        <end position="170"/>
    </location>
</feature>
<keyword evidence="8" id="KW-1185">Reference proteome</keyword>
<dbReference type="EMBL" id="CABFNP030000496">
    <property type="protein sequence ID" value="CAI6028639.1"/>
    <property type="molecule type" value="Genomic_DNA"/>
</dbReference>
<evidence type="ECO:0000256" key="1">
    <source>
        <dbReference type="ARBA" id="ARBA00004141"/>
    </source>
</evidence>